<dbReference type="InterPro" id="IPR025736">
    <property type="entry name" value="PucR_C-HTH_dom"/>
</dbReference>
<comment type="caution">
    <text evidence="5">The sequence shown here is derived from an EMBL/GenBank/DDBJ whole genome shotgun (WGS) entry which is preliminary data.</text>
</comment>
<dbReference type="InterPro" id="IPR012914">
    <property type="entry name" value="PucR_dom"/>
</dbReference>
<feature type="domain" description="PucR C-terminal helix-turn-helix" evidence="3">
    <location>
        <begin position="473"/>
        <end position="530"/>
    </location>
</feature>
<comment type="similarity">
    <text evidence="1">Belongs to the CdaR family.</text>
</comment>
<keyword evidence="6" id="KW-1185">Reference proteome</keyword>
<gene>
    <name evidence="5" type="ORF">JZO69_03020</name>
</gene>
<evidence type="ECO:0000256" key="1">
    <source>
        <dbReference type="ARBA" id="ARBA00006754"/>
    </source>
</evidence>
<dbReference type="Pfam" id="PF17853">
    <property type="entry name" value="GGDEF_2"/>
    <property type="match status" value="1"/>
</dbReference>
<dbReference type="EMBL" id="JAFLWD010000007">
    <property type="protein sequence ID" value="MBO0439332.1"/>
    <property type="molecule type" value="Genomic_DNA"/>
</dbReference>
<dbReference type="Pfam" id="PF07905">
    <property type="entry name" value="PucR"/>
    <property type="match status" value="1"/>
</dbReference>
<proteinExistence type="inferred from homology"/>
<dbReference type="Pfam" id="PF13556">
    <property type="entry name" value="HTH_30"/>
    <property type="match status" value="1"/>
</dbReference>
<evidence type="ECO:0000313" key="5">
    <source>
        <dbReference type="EMBL" id="MBO0439332.1"/>
    </source>
</evidence>
<dbReference type="InterPro" id="IPR051448">
    <property type="entry name" value="CdaR-like_regulators"/>
</dbReference>
<sequence>MKNLKEILTIPRFTDLVVLNTQANLDVPLHTVEISETPDVANYLSPHSLLLTTGMAYRDSPDDLCELIAHLNSLPSAGLAVKIGRYIPKISKKVIDFADSLNFPIIQIPMNMTLGDISHKLLSYLWSDQTEEIFFSLEIQQKFAELLFKGASTSVLIDQLSHMIKQPIMLIDPFGHLATSSRNHTVEEFLTPAKKKELLAQLTAKQQEAKKESFLFKIDEGEHTLVNLIPINSDSYIPYLLVLFKVDQLAYPFSQFAIEQSLIVLALSIYKEQTIKYENRSVKLHLFHNLLHSEKNGPSMDFVKQYPIIDSLDSNYYRVVVVSIQVPKNKSFYEKEIDLFIYDFLEEYLTKTNSNLLLLPTDEDNQFVLLFKDKKDLQSTLEELYDKTFKLLTISLSFGVGDPVNQLSLFHFSYKEAKSSLENSPSKKNFVFYNTIQGINRIAENVSEEEMQHFCQSILKSLAYPTNQTNQELRKTLTTYLDCQCKISETADQLFVHRNTVKYRIEKCNQLFGQSVDDSKLSLKLRVALSLSENESADKNS</sequence>
<evidence type="ECO:0000259" key="3">
    <source>
        <dbReference type="Pfam" id="PF13556"/>
    </source>
</evidence>
<accession>A0ABS3GVP7</accession>
<dbReference type="PANTHER" id="PTHR33744:SF1">
    <property type="entry name" value="DNA-BINDING TRANSCRIPTIONAL ACTIVATOR ADER"/>
    <property type="match status" value="1"/>
</dbReference>
<evidence type="ECO:0000313" key="6">
    <source>
        <dbReference type="Proteomes" id="UP000664632"/>
    </source>
</evidence>
<dbReference type="InterPro" id="IPR042070">
    <property type="entry name" value="PucR_C-HTH_sf"/>
</dbReference>
<dbReference type="Gene3D" id="1.10.10.2840">
    <property type="entry name" value="PucR C-terminal helix-turn-helix domain"/>
    <property type="match status" value="1"/>
</dbReference>
<feature type="domain" description="CdaR GGDEF-like" evidence="4">
    <location>
        <begin position="316"/>
        <end position="421"/>
    </location>
</feature>
<feature type="domain" description="Purine catabolism PurC-like" evidence="2">
    <location>
        <begin position="6"/>
        <end position="124"/>
    </location>
</feature>
<protein>
    <submittedName>
        <fullName evidence="5">PucR family transcriptional regulator ligand-binding domain-containing protein</fullName>
    </submittedName>
</protein>
<dbReference type="RefSeq" id="WP_207111432.1">
    <property type="nucleotide sequence ID" value="NZ_JAFLWD010000007.1"/>
</dbReference>
<name>A0ABS3GVP7_9ENTE</name>
<dbReference type="PANTHER" id="PTHR33744">
    <property type="entry name" value="CARBOHYDRATE DIACID REGULATOR"/>
    <property type="match status" value="1"/>
</dbReference>
<evidence type="ECO:0000259" key="2">
    <source>
        <dbReference type="Pfam" id="PF07905"/>
    </source>
</evidence>
<dbReference type="Proteomes" id="UP000664632">
    <property type="component" value="Unassembled WGS sequence"/>
</dbReference>
<dbReference type="InterPro" id="IPR041522">
    <property type="entry name" value="CdaR_GGDEF"/>
</dbReference>
<evidence type="ECO:0000259" key="4">
    <source>
        <dbReference type="Pfam" id="PF17853"/>
    </source>
</evidence>
<organism evidence="5 6">
    <name type="scientific">Candidatus Enterococcus ikei</name>
    <dbReference type="NCBI Taxonomy" id="2815326"/>
    <lineage>
        <taxon>Bacteria</taxon>
        <taxon>Bacillati</taxon>
        <taxon>Bacillota</taxon>
        <taxon>Bacilli</taxon>
        <taxon>Lactobacillales</taxon>
        <taxon>Enterococcaceae</taxon>
        <taxon>Enterococcus</taxon>
    </lineage>
</organism>
<reference evidence="5 6" key="1">
    <citation type="submission" date="2021-03" db="EMBL/GenBank/DDBJ databases">
        <title>Enterococcal diversity collection.</title>
        <authorList>
            <person name="Gilmore M.S."/>
            <person name="Schwartzman J."/>
            <person name="Van Tyne D."/>
            <person name="Martin M."/>
            <person name="Earl A.M."/>
            <person name="Manson A.L."/>
            <person name="Straub T."/>
            <person name="Salamzade R."/>
            <person name="Saavedra J."/>
            <person name="Lebreton F."/>
            <person name="Prichula J."/>
            <person name="Schaufler K."/>
            <person name="Gaca A."/>
            <person name="Sgardioli B."/>
            <person name="Wagenaar J."/>
            <person name="Strong T."/>
        </authorList>
    </citation>
    <scope>NUCLEOTIDE SEQUENCE [LARGE SCALE GENOMIC DNA]</scope>
    <source>
        <strain evidence="5 6">DIV0869a</strain>
    </source>
</reference>